<evidence type="ECO:0000256" key="1">
    <source>
        <dbReference type="SAM" id="Phobius"/>
    </source>
</evidence>
<organism evidence="2 3">
    <name type="scientific">Massilia mucilaginosa</name>
    <dbReference type="NCBI Taxonomy" id="2609282"/>
    <lineage>
        <taxon>Bacteria</taxon>
        <taxon>Pseudomonadati</taxon>
        <taxon>Pseudomonadota</taxon>
        <taxon>Betaproteobacteria</taxon>
        <taxon>Burkholderiales</taxon>
        <taxon>Oxalobacteraceae</taxon>
        <taxon>Telluria group</taxon>
        <taxon>Massilia</taxon>
    </lineage>
</organism>
<keyword evidence="1" id="KW-1133">Transmembrane helix</keyword>
<dbReference type="Proteomes" id="UP000609726">
    <property type="component" value="Unassembled WGS sequence"/>
</dbReference>
<keyword evidence="3" id="KW-1185">Reference proteome</keyword>
<keyword evidence="1" id="KW-0472">Membrane</keyword>
<evidence type="ECO:0000313" key="3">
    <source>
        <dbReference type="Proteomes" id="UP000609726"/>
    </source>
</evidence>
<name>A0ABX0P3F5_9BURK</name>
<sequence>MSISLDHSASVEAATPPQFFFFATQRAHSFWRNLWPFQSARQSLLTLALTAGVVIVCSVVLPKSVGLQIRLLIFTCFVITVVRELRAQLPGKITIAISRGSAWQVIPDIKNAILELGYTDISPSPTGDRFQFRPKPVTELWLYSPKQDVELSIADENIIEVLGAIGSLKRVIMQLNWKLEK</sequence>
<gene>
    <name evidence="2" type="ORF">F2P45_33505</name>
</gene>
<reference evidence="2 3" key="1">
    <citation type="submission" date="2019-10" db="EMBL/GenBank/DDBJ databases">
        <title>Taxonomy of Antarctic Massilia spp.: description of Massilia rubra sp. nov., Massilia aquatica sp. nov., Massilia mucilaginosa sp. nov., Massilia frigida sp. nov. isolated from streams, lakes and regoliths.</title>
        <authorList>
            <person name="Holochova P."/>
            <person name="Sedlacek I."/>
            <person name="Kralova S."/>
            <person name="Maslanova I."/>
            <person name="Busse H.-J."/>
            <person name="Stankova E."/>
            <person name="Vrbovska V."/>
            <person name="Kovarovic V."/>
            <person name="Bartak M."/>
            <person name="Svec P."/>
            <person name="Pantucek R."/>
        </authorList>
    </citation>
    <scope>NUCLEOTIDE SEQUENCE [LARGE SCALE GENOMIC DNA]</scope>
    <source>
        <strain evidence="2 3">CCM 8733</strain>
    </source>
</reference>
<feature type="transmembrane region" description="Helical" evidence="1">
    <location>
        <begin position="44"/>
        <end position="61"/>
    </location>
</feature>
<dbReference type="RefSeq" id="WP_166882560.1">
    <property type="nucleotide sequence ID" value="NZ_WHJH01000106.1"/>
</dbReference>
<comment type="caution">
    <text evidence="2">The sequence shown here is derived from an EMBL/GenBank/DDBJ whole genome shotgun (WGS) entry which is preliminary data.</text>
</comment>
<accession>A0ABX0P3F5</accession>
<dbReference type="EMBL" id="WHJH01000106">
    <property type="protein sequence ID" value="NHZ93878.1"/>
    <property type="molecule type" value="Genomic_DNA"/>
</dbReference>
<keyword evidence="1" id="KW-0812">Transmembrane</keyword>
<protein>
    <submittedName>
        <fullName evidence="2">Uncharacterized protein</fullName>
    </submittedName>
</protein>
<proteinExistence type="predicted"/>
<evidence type="ECO:0000313" key="2">
    <source>
        <dbReference type="EMBL" id="NHZ93878.1"/>
    </source>
</evidence>